<evidence type="ECO:0000256" key="3">
    <source>
        <dbReference type="SAM" id="MobiDB-lite"/>
    </source>
</evidence>
<feature type="region of interest" description="Disordered" evidence="3">
    <location>
        <begin position="753"/>
        <end position="773"/>
    </location>
</feature>
<keyword evidence="6" id="KW-1185">Reference proteome</keyword>
<dbReference type="VEuPathDB" id="ToxoDB:CSUI_004283"/>
<dbReference type="Pfam" id="PF13812">
    <property type="entry name" value="PPR_3"/>
    <property type="match status" value="1"/>
</dbReference>
<feature type="repeat" description="PPR" evidence="2">
    <location>
        <begin position="345"/>
        <end position="380"/>
    </location>
</feature>
<sequence length="773" mass="87597">MIHLSTSHELLDNRDGQSKEESLKGEEERSPGNKILNEGEQEEDGFKRNREEGLEKHEALIVPSVLSSHQETCSSPPYQSAMATSSSSSVVSSSPSSPRAAESDPSANSLILSPLSCSSSSSPHETSQAKMTKEEREGGDYLLDAGGELIRQLKKQALEYEATGVDPSLLEVLSSVALPYYPGIERQVRLKEMKSLAKMSFSDLLSLTMKSPSPEGQRGEAKNSVNPLLGEGSGISLCVKNCNALIKAKAHEGDLEGALEIYEKMIQHSLFPDEETFVHLIYGAGKKKDPAAARLLFLKMRSSFHTIEPTNRIYSSLIQAHVLSHDLSSAFALLRKMEDENLQPDCVIYTSLIDGLIKEKKIKKAWRLFWNLRTWKKIEPDEVLFTIMIKACALKGESERALNLLDDLRQSGLYPTDITYMEVIHACCDRKDFASKCFEFYHQMKAEDMPITLPVYSFLLRACVTTGNVKRAKNIVREMIERRIPLNSYIYSLLIRAFASAMRLPHVNDHERCANIRYAWYLLQDMRIKKIPIEVKTLNALLEVYIAGGFAQYAVDLLKYFPQFECEPDIYTYKALLTMFAKDLKDVGRFFALWTYMRTHTSLRPSPGLLHMALETAIVSQSAKQTLKILQEMYSLKVYPTPQLTARLVRVGRDITAIHHMIGLFIQLEKKEVYDQNRKTQQLIQTEIDEYELKTFQEKGVTISGKGRNATPEQEVRKEFFKKKGKLEKEKYGGNRRPWLPLGEYLQSKQKGGEAYALKHDKPRPPLIPAESE</sequence>
<dbReference type="RefSeq" id="XP_067923548.1">
    <property type="nucleotide sequence ID" value="XM_068064476.1"/>
</dbReference>
<dbReference type="GeneID" id="94427687"/>
<feature type="repeat" description="PPR" evidence="2">
    <location>
        <begin position="381"/>
        <end position="415"/>
    </location>
</feature>
<dbReference type="Proteomes" id="UP000221165">
    <property type="component" value="Unassembled WGS sequence"/>
</dbReference>
<feature type="repeat" description="PPR" evidence="2">
    <location>
        <begin position="310"/>
        <end position="344"/>
    </location>
</feature>
<dbReference type="PANTHER" id="PTHR47447">
    <property type="entry name" value="OS03G0856100 PROTEIN"/>
    <property type="match status" value="1"/>
</dbReference>
<dbReference type="Pfam" id="PF17177">
    <property type="entry name" value="PPR_long"/>
    <property type="match status" value="1"/>
</dbReference>
<organism evidence="5 6">
    <name type="scientific">Cystoisospora suis</name>
    <dbReference type="NCBI Taxonomy" id="483139"/>
    <lineage>
        <taxon>Eukaryota</taxon>
        <taxon>Sar</taxon>
        <taxon>Alveolata</taxon>
        <taxon>Apicomplexa</taxon>
        <taxon>Conoidasida</taxon>
        <taxon>Coccidia</taxon>
        <taxon>Eucoccidiorida</taxon>
        <taxon>Eimeriorina</taxon>
        <taxon>Sarcocystidae</taxon>
        <taxon>Cystoisospora</taxon>
    </lineage>
</organism>
<protein>
    <submittedName>
        <fullName evidence="5">Pentatricopeptide repeat domain-containing protein</fullName>
    </submittedName>
</protein>
<accession>A0A2C6KZB4</accession>
<proteinExistence type="predicted"/>
<feature type="compositionally biased region" description="Basic and acidic residues" evidence="3">
    <location>
        <begin position="44"/>
        <end position="59"/>
    </location>
</feature>
<dbReference type="InterPro" id="IPR033443">
    <property type="entry name" value="PROP1-like_PPR_dom"/>
</dbReference>
<feature type="domain" description="PROP1-like PPR" evidence="4">
    <location>
        <begin position="360"/>
        <end position="477"/>
    </location>
</feature>
<dbReference type="PROSITE" id="PS51375">
    <property type="entry name" value="PPR"/>
    <property type="match status" value="5"/>
</dbReference>
<feature type="compositionally biased region" description="Low complexity" evidence="3">
    <location>
        <begin position="80"/>
        <end position="122"/>
    </location>
</feature>
<dbReference type="Pfam" id="PF01535">
    <property type="entry name" value="PPR"/>
    <property type="match status" value="2"/>
</dbReference>
<evidence type="ECO:0000256" key="1">
    <source>
        <dbReference type="ARBA" id="ARBA00022737"/>
    </source>
</evidence>
<dbReference type="InterPro" id="IPR002885">
    <property type="entry name" value="PPR_rpt"/>
</dbReference>
<feature type="repeat" description="PPR" evidence="2">
    <location>
        <begin position="452"/>
        <end position="486"/>
    </location>
</feature>
<name>A0A2C6KZB4_9APIC</name>
<evidence type="ECO:0000313" key="6">
    <source>
        <dbReference type="Proteomes" id="UP000221165"/>
    </source>
</evidence>
<comment type="caution">
    <text evidence="5">The sequence shown here is derived from an EMBL/GenBank/DDBJ whole genome shotgun (WGS) entry which is preliminary data.</text>
</comment>
<dbReference type="PANTHER" id="PTHR47447:SF17">
    <property type="entry name" value="OS12G0638900 PROTEIN"/>
    <property type="match status" value="1"/>
</dbReference>
<gene>
    <name evidence="5" type="ORF">CSUI_004283</name>
</gene>
<evidence type="ECO:0000256" key="2">
    <source>
        <dbReference type="PROSITE-ProRule" id="PRU00708"/>
    </source>
</evidence>
<evidence type="ECO:0000313" key="5">
    <source>
        <dbReference type="EMBL" id="PHJ21869.1"/>
    </source>
</evidence>
<dbReference type="OrthoDB" id="185373at2759"/>
<feature type="compositionally biased region" description="Polar residues" evidence="3">
    <location>
        <begin position="65"/>
        <end position="78"/>
    </location>
</feature>
<feature type="compositionally biased region" description="Basic and acidic residues" evidence="3">
    <location>
        <begin position="9"/>
        <end position="31"/>
    </location>
</feature>
<dbReference type="EMBL" id="MIGC01001970">
    <property type="protein sequence ID" value="PHJ21869.1"/>
    <property type="molecule type" value="Genomic_DNA"/>
</dbReference>
<dbReference type="InterPro" id="IPR011990">
    <property type="entry name" value="TPR-like_helical_dom_sf"/>
</dbReference>
<keyword evidence="1" id="KW-0677">Repeat</keyword>
<evidence type="ECO:0000259" key="4">
    <source>
        <dbReference type="Pfam" id="PF17177"/>
    </source>
</evidence>
<reference evidence="5 6" key="1">
    <citation type="journal article" date="2017" name="Int. J. Parasitol.">
        <title>The genome of the protozoan parasite Cystoisospora suis and a reverse vaccinology approach to identify vaccine candidates.</title>
        <authorList>
            <person name="Palmieri N."/>
            <person name="Shrestha A."/>
            <person name="Ruttkowski B."/>
            <person name="Beck T."/>
            <person name="Vogl C."/>
            <person name="Tomley F."/>
            <person name="Blake D.P."/>
            <person name="Joachim A."/>
        </authorList>
    </citation>
    <scope>NUCLEOTIDE SEQUENCE [LARGE SCALE GENOMIC DNA]</scope>
    <source>
        <strain evidence="5 6">Wien I</strain>
    </source>
</reference>
<dbReference type="NCBIfam" id="TIGR00756">
    <property type="entry name" value="PPR"/>
    <property type="match status" value="5"/>
</dbReference>
<feature type="repeat" description="PPR" evidence="2">
    <location>
        <begin position="238"/>
        <end position="272"/>
    </location>
</feature>
<dbReference type="Gene3D" id="1.25.40.10">
    <property type="entry name" value="Tetratricopeptide repeat domain"/>
    <property type="match status" value="3"/>
</dbReference>
<dbReference type="AlphaFoldDB" id="A0A2C6KZB4"/>
<feature type="region of interest" description="Disordered" evidence="3">
    <location>
        <begin position="1"/>
        <end position="136"/>
    </location>
</feature>